<dbReference type="EMBL" id="QKWP01000137">
    <property type="protein sequence ID" value="RIB26396.1"/>
    <property type="molecule type" value="Genomic_DNA"/>
</dbReference>
<dbReference type="Proteomes" id="UP000266673">
    <property type="component" value="Unassembled WGS sequence"/>
</dbReference>
<proteinExistence type="predicted"/>
<comment type="caution">
    <text evidence="1">The sequence shown here is derived from an EMBL/GenBank/DDBJ whole genome shotgun (WGS) entry which is preliminary data.</text>
</comment>
<keyword evidence="2" id="KW-1185">Reference proteome</keyword>
<accession>A0A397W4T0</accession>
<name>A0A397W4T0_9GLOM</name>
<reference evidence="1 2" key="1">
    <citation type="submission" date="2018-06" db="EMBL/GenBank/DDBJ databases">
        <title>Comparative genomics reveals the genomic features of Rhizophagus irregularis, R. cerebriforme, R. diaphanum and Gigaspora rosea, and their symbiotic lifestyle signature.</title>
        <authorList>
            <person name="Morin E."/>
            <person name="San Clemente H."/>
            <person name="Chen E.C.H."/>
            <person name="De La Providencia I."/>
            <person name="Hainaut M."/>
            <person name="Kuo A."/>
            <person name="Kohler A."/>
            <person name="Murat C."/>
            <person name="Tang N."/>
            <person name="Roy S."/>
            <person name="Loubradou J."/>
            <person name="Henrissat B."/>
            <person name="Grigoriev I.V."/>
            <person name="Corradi N."/>
            <person name="Roux C."/>
            <person name="Martin F.M."/>
        </authorList>
    </citation>
    <scope>NUCLEOTIDE SEQUENCE [LARGE SCALE GENOMIC DNA]</scope>
    <source>
        <strain evidence="1 2">DAOM 194757</strain>
    </source>
</reference>
<organism evidence="1 2">
    <name type="scientific">Gigaspora rosea</name>
    <dbReference type="NCBI Taxonomy" id="44941"/>
    <lineage>
        <taxon>Eukaryota</taxon>
        <taxon>Fungi</taxon>
        <taxon>Fungi incertae sedis</taxon>
        <taxon>Mucoromycota</taxon>
        <taxon>Glomeromycotina</taxon>
        <taxon>Glomeromycetes</taxon>
        <taxon>Diversisporales</taxon>
        <taxon>Gigasporaceae</taxon>
        <taxon>Gigaspora</taxon>
    </lineage>
</organism>
<evidence type="ECO:0000313" key="1">
    <source>
        <dbReference type="EMBL" id="RIB26396.1"/>
    </source>
</evidence>
<protein>
    <submittedName>
        <fullName evidence="1">Uncharacterized protein</fullName>
    </submittedName>
</protein>
<evidence type="ECO:0000313" key="2">
    <source>
        <dbReference type="Proteomes" id="UP000266673"/>
    </source>
</evidence>
<dbReference type="AlphaFoldDB" id="A0A397W4T0"/>
<sequence length="122" mass="14377">MSSEKNPNLDRFKNFMLTLSDRLDYCEKCEKFFVHDHCDDLEVLKKQPEKCVYHSNTSKSFDEVSSESSYEMVIMHHKGTQTENEQYNSVDTEEQARIKENMQIGSEYKFDIKTTVNLSEKS</sequence>
<gene>
    <name evidence="1" type="ORF">C2G38_2030264</name>
</gene>